<organism evidence="2 3">
    <name type="scientific">Dorcoceras hygrometricum</name>
    <dbReference type="NCBI Taxonomy" id="472368"/>
    <lineage>
        <taxon>Eukaryota</taxon>
        <taxon>Viridiplantae</taxon>
        <taxon>Streptophyta</taxon>
        <taxon>Embryophyta</taxon>
        <taxon>Tracheophyta</taxon>
        <taxon>Spermatophyta</taxon>
        <taxon>Magnoliopsida</taxon>
        <taxon>eudicotyledons</taxon>
        <taxon>Gunneridae</taxon>
        <taxon>Pentapetalae</taxon>
        <taxon>asterids</taxon>
        <taxon>lamiids</taxon>
        <taxon>Lamiales</taxon>
        <taxon>Gesneriaceae</taxon>
        <taxon>Didymocarpoideae</taxon>
        <taxon>Trichosporeae</taxon>
        <taxon>Loxocarpinae</taxon>
        <taxon>Dorcoceras</taxon>
    </lineage>
</organism>
<dbReference type="OrthoDB" id="914281at2759"/>
<evidence type="ECO:0000313" key="3">
    <source>
        <dbReference type="Proteomes" id="UP000250235"/>
    </source>
</evidence>
<keyword evidence="3" id="KW-1185">Reference proteome</keyword>
<name>A0A2Z7B3K9_9LAMI</name>
<feature type="region of interest" description="Disordered" evidence="1">
    <location>
        <begin position="191"/>
        <end position="237"/>
    </location>
</feature>
<evidence type="ECO:0000313" key="2">
    <source>
        <dbReference type="EMBL" id="KZV28971.1"/>
    </source>
</evidence>
<gene>
    <name evidence="2" type="ORF">F511_07531</name>
</gene>
<evidence type="ECO:0000256" key="1">
    <source>
        <dbReference type="SAM" id="MobiDB-lite"/>
    </source>
</evidence>
<feature type="compositionally biased region" description="Low complexity" evidence="1">
    <location>
        <begin position="15"/>
        <end position="30"/>
    </location>
</feature>
<accession>A0A2Z7B3K9</accession>
<protein>
    <submittedName>
        <fullName evidence="2">Uncharacterized protein</fullName>
    </submittedName>
</protein>
<dbReference type="EMBL" id="KV009946">
    <property type="protein sequence ID" value="KZV28971.1"/>
    <property type="molecule type" value="Genomic_DNA"/>
</dbReference>
<sequence length="404" mass="45920">MSSIDERIVVETAHSLGSTSSTGGEGTSNSPDKASRRRLLARINADEARLIAEGRPWYEVRASLLQESDKAIIKDLSVRQQDVGKFFIRLKPELGFIKGNPTSHKGWMNQYFFLSRNAREGVAWHCDMSWSKKPTKRTPPLPAQEYDPTNFLNVMSVKCFNAQELIQKDLLCHFADRIMKAQLLKAYKQQWSKVTKSPSPHPEERTKGHTKEKRKGSPSRNDKQSRKKSSSTTVAGDVRARILTRRSRRLWLPILCRRVSTAQEVARTSRRSMDDVLVQHEKLTKELEEVRGSFDVEKRCLMDRLLASEAAIACLREEVQKVQEEAEATWAKKKEDFLKSSAFDELCSTRALSFFEQGFNRCLAQFRANGYSETEHPAPFLSVLKALEDLPEEGKVGSSSAPEK</sequence>
<reference evidence="2 3" key="1">
    <citation type="journal article" date="2015" name="Proc. Natl. Acad. Sci. U.S.A.">
        <title>The resurrection genome of Boea hygrometrica: A blueprint for survival of dehydration.</title>
        <authorList>
            <person name="Xiao L."/>
            <person name="Yang G."/>
            <person name="Zhang L."/>
            <person name="Yang X."/>
            <person name="Zhao S."/>
            <person name="Ji Z."/>
            <person name="Zhou Q."/>
            <person name="Hu M."/>
            <person name="Wang Y."/>
            <person name="Chen M."/>
            <person name="Xu Y."/>
            <person name="Jin H."/>
            <person name="Xiao X."/>
            <person name="Hu G."/>
            <person name="Bao F."/>
            <person name="Hu Y."/>
            <person name="Wan P."/>
            <person name="Li L."/>
            <person name="Deng X."/>
            <person name="Kuang T."/>
            <person name="Xiang C."/>
            <person name="Zhu J.K."/>
            <person name="Oliver M.J."/>
            <person name="He Y."/>
        </authorList>
    </citation>
    <scope>NUCLEOTIDE SEQUENCE [LARGE SCALE GENOMIC DNA]</scope>
    <source>
        <strain evidence="3">cv. XS01</strain>
    </source>
</reference>
<feature type="region of interest" description="Disordered" evidence="1">
    <location>
        <begin position="15"/>
        <end position="35"/>
    </location>
</feature>
<proteinExistence type="predicted"/>
<dbReference type="Proteomes" id="UP000250235">
    <property type="component" value="Unassembled WGS sequence"/>
</dbReference>
<dbReference type="AlphaFoldDB" id="A0A2Z7B3K9"/>